<accession>A0A5Q2WFI4</accession>
<evidence type="ECO:0000313" key="1">
    <source>
        <dbReference type="EMBL" id="QGH75277.1"/>
    </source>
</evidence>
<sequence length="477" mass="51965">MAFRGYFALNGVEIANSSRVVAHIGAEVPTRDIGLLTPDQDCSVAPIAPGRLLGTVPASSVPIAPGRLLGTPPDGSRLYGPGLAVIGDCWTPDNLCFPCRERIGYDDSWPGLAELLSDSIYRPELAPWYSVRVPESAEFSGIWVMDVKGLDVAPVERAVTEMAGDGGAPGPFRNASRKVTFDAILMACSNAGLTYGLQWLNCQLRDTNNRTDSVLRYLAAHPEHSAADPASLVREVHGVVLSQEVQISDAINASRKPNSQATMYRVTWELTVTRPFAYFPPIDVPVAWDEVVTEPIKWVHAADCDEPESCEDMPVLYAASCAPEKIEVVTSPPPTCGGCLPVCAVVTHVFELPTFEYPQRCHETAATVIVRNTGVRDLTLQGSYRLCAALRGCDIDQFPFQVNELPPAAELHLDGISGNYWVFHNGRRRRPVGIVSTPKGSPWRPAIIDRSRCWELVAVTDGDAQFEIELSLADREA</sequence>
<protein>
    <submittedName>
        <fullName evidence="1">Minor tail protein</fullName>
    </submittedName>
</protein>
<name>A0A5Q2WFI4_9CAUD</name>
<dbReference type="KEGG" id="vg:60321193"/>
<dbReference type="RefSeq" id="YP_009949785.1">
    <property type="nucleotide sequence ID" value="NC_051584.1"/>
</dbReference>
<organism evidence="1 2">
    <name type="scientific">Mycobacterium phage Quesadilla</name>
    <dbReference type="NCBI Taxonomy" id="2664226"/>
    <lineage>
        <taxon>Viruses</taxon>
        <taxon>Duplodnaviria</taxon>
        <taxon>Heunggongvirae</taxon>
        <taxon>Uroviricota</taxon>
        <taxon>Caudoviricetes</taxon>
        <taxon>Bclasvirinae</taxon>
        <taxon>Quesadillavirus</taxon>
        <taxon>Quesadillavirus quesadilla</taxon>
    </lineage>
</organism>
<keyword evidence="2" id="KW-1185">Reference proteome</keyword>
<dbReference type="Proteomes" id="UP000370142">
    <property type="component" value="Segment"/>
</dbReference>
<reference evidence="1 2" key="1">
    <citation type="submission" date="2019-10" db="EMBL/GenBank/DDBJ databases">
        <authorList>
            <person name="Jorgensen H.J."/>
            <person name="Tolsma S."/>
            <person name="Caruso S.M."/>
            <person name="Garlena R.A."/>
            <person name="Russell D.A."/>
            <person name="Pope W.H."/>
            <person name="Jacobs-Se D."/>
            <person name="Hatfull G.F."/>
        </authorList>
    </citation>
    <scope>NUCLEOTIDE SEQUENCE [LARGE SCALE GENOMIC DNA]</scope>
</reference>
<proteinExistence type="predicted"/>
<evidence type="ECO:0000313" key="2">
    <source>
        <dbReference type="Proteomes" id="UP000370142"/>
    </source>
</evidence>
<dbReference type="GeneID" id="60321193"/>
<dbReference type="EMBL" id="MN617843">
    <property type="protein sequence ID" value="QGH75277.1"/>
    <property type="molecule type" value="Genomic_DNA"/>
</dbReference>
<gene>
    <name evidence="1" type="primary">29</name>
    <name evidence="1" type="ORF">SEA_QUESADILLA_29</name>
</gene>